<dbReference type="InterPro" id="IPR036364">
    <property type="entry name" value="SEA_dom_sf"/>
</dbReference>
<keyword evidence="6" id="KW-1015">Disulfide bond</keyword>
<dbReference type="InterPro" id="IPR000082">
    <property type="entry name" value="SEA_dom"/>
</dbReference>
<dbReference type="InterPro" id="IPR009003">
    <property type="entry name" value="Peptidase_S1_PA"/>
</dbReference>
<protein>
    <recommendedName>
        <fullName evidence="15">Peptidase S1 domain-containing protein</fullName>
    </recommendedName>
</protein>
<evidence type="ECO:0000256" key="10">
    <source>
        <dbReference type="SAM" id="Phobius"/>
    </source>
</evidence>
<evidence type="ECO:0000256" key="7">
    <source>
        <dbReference type="ARBA" id="ARBA00024195"/>
    </source>
</evidence>
<dbReference type="InterPro" id="IPR001254">
    <property type="entry name" value="Trypsin_dom"/>
</dbReference>
<dbReference type="InterPro" id="IPR033116">
    <property type="entry name" value="TRYPSIN_SER"/>
</dbReference>
<feature type="compositionally biased region" description="Basic and acidic residues" evidence="9">
    <location>
        <begin position="1"/>
        <end position="14"/>
    </location>
</feature>
<keyword evidence="4 10" id="KW-1133">Transmembrane helix</keyword>
<evidence type="ECO:0000259" key="11">
    <source>
        <dbReference type="PROSITE" id="PS50024"/>
    </source>
</evidence>
<dbReference type="Gene3D" id="2.40.10.10">
    <property type="entry name" value="Trypsin-like serine proteases"/>
    <property type="match status" value="1"/>
</dbReference>
<feature type="domain" description="SEA" evidence="11">
    <location>
        <begin position="158"/>
        <end position="280"/>
    </location>
</feature>
<proteinExistence type="inferred from homology"/>
<keyword evidence="8" id="KW-0720">Serine protease</keyword>
<dbReference type="Pfam" id="PF00089">
    <property type="entry name" value="Trypsin"/>
    <property type="match status" value="1"/>
</dbReference>
<dbReference type="SUPFAM" id="SSF82671">
    <property type="entry name" value="SEA domain"/>
    <property type="match status" value="1"/>
</dbReference>
<keyword evidence="3" id="KW-0735">Signal-anchor</keyword>
<dbReference type="PROSITE" id="PS50024">
    <property type="entry name" value="SEA"/>
    <property type="match status" value="1"/>
</dbReference>
<dbReference type="PROSITE" id="PS00135">
    <property type="entry name" value="TRYPSIN_SER"/>
    <property type="match status" value="1"/>
</dbReference>
<feature type="compositionally biased region" description="Polar residues" evidence="9">
    <location>
        <begin position="20"/>
        <end position="30"/>
    </location>
</feature>
<comment type="caution">
    <text evidence="13">The sequence shown here is derived from an EMBL/GenBank/DDBJ whole genome shotgun (WGS) entry which is preliminary data.</text>
</comment>
<feature type="domain" description="Peptidase S1" evidence="12">
    <location>
        <begin position="364"/>
        <end position="615"/>
    </location>
</feature>
<dbReference type="PANTHER" id="PTHR24252">
    <property type="entry name" value="ACROSIN-RELATED"/>
    <property type="match status" value="1"/>
</dbReference>
<reference evidence="13 14" key="1">
    <citation type="submission" date="2024-02" db="EMBL/GenBank/DDBJ databases">
        <title>Chromosome-scale genome assembly of the rough periwinkle Littorina saxatilis.</title>
        <authorList>
            <person name="De Jode A."/>
            <person name="Faria R."/>
            <person name="Formenti G."/>
            <person name="Sims Y."/>
            <person name="Smith T.P."/>
            <person name="Tracey A."/>
            <person name="Wood J.M.D."/>
            <person name="Zagrodzka Z.B."/>
            <person name="Johannesson K."/>
            <person name="Butlin R.K."/>
            <person name="Leder E.H."/>
        </authorList>
    </citation>
    <scope>NUCLEOTIDE SEQUENCE [LARGE SCALE GENOMIC DNA]</scope>
    <source>
        <strain evidence="13">Snail1</strain>
        <tissue evidence="13">Muscle</tissue>
    </source>
</reference>
<dbReference type="PROSITE" id="PS00134">
    <property type="entry name" value="TRYPSIN_HIS"/>
    <property type="match status" value="1"/>
</dbReference>
<dbReference type="FunFam" id="2.40.10.10:FF:000002">
    <property type="entry name" value="Transmembrane protease serine"/>
    <property type="match status" value="1"/>
</dbReference>
<sequence>MAHSTRHDITRGRDFYPVGPNSTQGGSDSYRTCEWDGSPPLEGHPAGVVYPSQRPTVYDRPTPSPPSGNSDNQAYDNPVFSMSYPVTENTKHQQLLASIRPDRTEKKKMRRRTIVVGVVVFLLVLSIAIALAVYFAGTSKADEDSPELSSACPSNTRKDGDFDGSLKMTVPWDPTLADTSSAAFNGTTFKIVATMNDIYKASNTSKIVKDICVKSLREGSIVVYFLLFLYDSSDLSDPSAVTLLNSAMTRPQILIDAFRYGHSLLISRGDSTPFLNDIDESTYGIEPVSTTTTTISPTPTTATITTIVPSSATTATLSSTDTTISSTSSTTPQTTTTTPETATSTDDQTTGACGVVPPKPSTRIIGGKESMRGAYPWIVLLFINDDYMCGGSIMDTTHIITAAHCLKDISLSQGGDRLVIVAGSHLTNYSSLQHVQNVSVSAFYNHVDYDTDTNFNDISVLLLSRPLTFDSFVTPVCLPNARSRLPPSCTVAGWGSITSPKATYPDELREVTLGTYNSSACRRKFSSFTSLNLAIDYYLSDGVMCAANGTHGGLDSCQGDSGGPLFCPEMDPKTHRERYTQFGVVSWGEGCGEAGKPGFYAYLPYFKTWLDDVAIPALAKK</sequence>
<feature type="region of interest" description="Disordered" evidence="9">
    <location>
        <begin position="318"/>
        <end position="350"/>
    </location>
</feature>
<dbReference type="AlphaFoldDB" id="A0AAN9GJD9"/>
<evidence type="ECO:0000259" key="12">
    <source>
        <dbReference type="PROSITE" id="PS50240"/>
    </source>
</evidence>
<evidence type="ECO:0000256" key="2">
    <source>
        <dbReference type="ARBA" id="ARBA00022692"/>
    </source>
</evidence>
<dbReference type="GO" id="GO:0006508">
    <property type="term" value="P:proteolysis"/>
    <property type="evidence" value="ECO:0007669"/>
    <property type="project" value="UniProtKB-KW"/>
</dbReference>
<dbReference type="PANTHER" id="PTHR24252:SF7">
    <property type="entry name" value="HYALIN"/>
    <property type="match status" value="1"/>
</dbReference>
<gene>
    <name evidence="13" type="ORF">V1264_014123</name>
</gene>
<name>A0AAN9GJD9_9CAEN</name>
<dbReference type="Proteomes" id="UP001374579">
    <property type="component" value="Unassembled WGS sequence"/>
</dbReference>
<keyword evidence="8" id="KW-0645">Protease</keyword>
<accession>A0AAN9GJD9</accession>
<evidence type="ECO:0000313" key="13">
    <source>
        <dbReference type="EMBL" id="KAK7110206.1"/>
    </source>
</evidence>
<evidence type="ECO:0000256" key="6">
    <source>
        <dbReference type="ARBA" id="ARBA00023157"/>
    </source>
</evidence>
<organism evidence="13 14">
    <name type="scientific">Littorina saxatilis</name>
    <dbReference type="NCBI Taxonomy" id="31220"/>
    <lineage>
        <taxon>Eukaryota</taxon>
        <taxon>Metazoa</taxon>
        <taxon>Spiralia</taxon>
        <taxon>Lophotrochozoa</taxon>
        <taxon>Mollusca</taxon>
        <taxon>Gastropoda</taxon>
        <taxon>Caenogastropoda</taxon>
        <taxon>Littorinimorpha</taxon>
        <taxon>Littorinoidea</taxon>
        <taxon>Littorinidae</taxon>
        <taxon>Littorina</taxon>
    </lineage>
</organism>
<dbReference type="EMBL" id="JBAMIC010000003">
    <property type="protein sequence ID" value="KAK7110206.1"/>
    <property type="molecule type" value="Genomic_DNA"/>
</dbReference>
<dbReference type="GO" id="GO:0004252">
    <property type="term" value="F:serine-type endopeptidase activity"/>
    <property type="evidence" value="ECO:0007669"/>
    <property type="project" value="InterPro"/>
</dbReference>
<dbReference type="InterPro" id="IPR018114">
    <property type="entry name" value="TRYPSIN_HIS"/>
</dbReference>
<evidence type="ECO:0000256" key="4">
    <source>
        <dbReference type="ARBA" id="ARBA00022989"/>
    </source>
</evidence>
<keyword evidence="2 10" id="KW-0812">Transmembrane</keyword>
<dbReference type="SUPFAM" id="SSF50494">
    <property type="entry name" value="Trypsin-like serine proteases"/>
    <property type="match status" value="1"/>
</dbReference>
<comment type="similarity">
    <text evidence="7">Belongs to the peptidase S1 family. CLIP subfamily.</text>
</comment>
<evidence type="ECO:0000256" key="8">
    <source>
        <dbReference type="RuleBase" id="RU363034"/>
    </source>
</evidence>
<keyword evidence="5 10" id="KW-0472">Membrane</keyword>
<dbReference type="GO" id="GO:0016020">
    <property type="term" value="C:membrane"/>
    <property type="evidence" value="ECO:0007669"/>
    <property type="project" value="UniProtKB-SubCell"/>
</dbReference>
<evidence type="ECO:0000256" key="3">
    <source>
        <dbReference type="ARBA" id="ARBA00022968"/>
    </source>
</evidence>
<dbReference type="PRINTS" id="PR00722">
    <property type="entry name" value="CHYMOTRYPSIN"/>
</dbReference>
<evidence type="ECO:0000256" key="1">
    <source>
        <dbReference type="ARBA" id="ARBA00004606"/>
    </source>
</evidence>
<comment type="subcellular location">
    <subcellularLocation>
        <location evidence="1">Membrane</location>
        <topology evidence="1">Single-pass type II membrane protein</topology>
    </subcellularLocation>
</comment>
<dbReference type="FunFam" id="2.40.10.10:FF:000068">
    <property type="entry name" value="transmembrane protease serine 2"/>
    <property type="match status" value="1"/>
</dbReference>
<feature type="region of interest" description="Disordered" evidence="9">
    <location>
        <begin position="1"/>
        <end position="77"/>
    </location>
</feature>
<feature type="transmembrane region" description="Helical" evidence="10">
    <location>
        <begin position="113"/>
        <end position="136"/>
    </location>
</feature>
<evidence type="ECO:0000256" key="9">
    <source>
        <dbReference type="SAM" id="MobiDB-lite"/>
    </source>
</evidence>
<evidence type="ECO:0000256" key="5">
    <source>
        <dbReference type="ARBA" id="ARBA00023136"/>
    </source>
</evidence>
<keyword evidence="14" id="KW-1185">Reference proteome</keyword>
<evidence type="ECO:0000313" key="14">
    <source>
        <dbReference type="Proteomes" id="UP001374579"/>
    </source>
</evidence>
<dbReference type="CDD" id="cd00190">
    <property type="entry name" value="Tryp_SPc"/>
    <property type="match status" value="1"/>
</dbReference>
<keyword evidence="8" id="KW-0378">Hydrolase</keyword>
<dbReference type="InterPro" id="IPR043504">
    <property type="entry name" value="Peptidase_S1_PA_chymotrypsin"/>
</dbReference>
<dbReference type="InterPro" id="IPR001314">
    <property type="entry name" value="Peptidase_S1A"/>
</dbReference>
<dbReference type="Pfam" id="PF01390">
    <property type="entry name" value="SEA"/>
    <property type="match status" value="1"/>
</dbReference>
<dbReference type="SMART" id="SM00020">
    <property type="entry name" value="Tryp_SPc"/>
    <property type="match status" value="1"/>
</dbReference>
<evidence type="ECO:0008006" key="15">
    <source>
        <dbReference type="Google" id="ProtNLM"/>
    </source>
</evidence>
<dbReference type="PROSITE" id="PS50240">
    <property type="entry name" value="TRYPSIN_DOM"/>
    <property type="match status" value="1"/>
</dbReference>